<dbReference type="EMBL" id="JBHUCX010000023">
    <property type="protein sequence ID" value="MFD1674849.1"/>
    <property type="molecule type" value="Genomic_DNA"/>
</dbReference>
<gene>
    <name evidence="1" type="ORF">ACFSB2_09075</name>
</gene>
<protein>
    <submittedName>
        <fullName evidence="1">Uncharacterized protein</fullName>
    </submittedName>
</protein>
<organism evidence="1 2">
    <name type="scientific">Alicyclobacillus fodiniaquatilis</name>
    <dbReference type="NCBI Taxonomy" id="1661150"/>
    <lineage>
        <taxon>Bacteria</taxon>
        <taxon>Bacillati</taxon>
        <taxon>Bacillota</taxon>
        <taxon>Bacilli</taxon>
        <taxon>Bacillales</taxon>
        <taxon>Alicyclobacillaceae</taxon>
        <taxon>Alicyclobacillus</taxon>
    </lineage>
</organism>
<proteinExistence type="predicted"/>
<reference evidence="2" key="1">
    <citation type="journal article" date="2019" name="Int. J. Syst. Evol. Microbiol.">
        <title>The Global Catalogue of Microorganisms (GCM) 10K type strain sequencing project: providing services to taxonomists for standard genome sequencing and annotation.</title>
        <authorList>
            <consortium name="The Broad Institute Genomics Platform"/>
            <consortium name="The Broad Institute Genome Sequencing Center for Infectious Disease"/>
            <person name="Wu L."/>
            <person name="Ma J."/>
        </authorList>
    </citation>
    <scope>NUCLEOTIDE SEQUENCE [LARGE SCALE GENOMIC DNA]</scope>
    <source>
        <strain evidence="2">CGMCC 1.12286</strain>
    </source>
</reference>
<keyword evidence="2" id="KW-1185">Reference proteome</keyword>
<evidence type="ECO:0000313" key="2">
    <source>
        <dbReference type="Proteomes" id="UP001597079"/>
    </source>
</evidence>
<dbReference type="Proteomes" id="UP001597079">
    <property type="component" value="Unassembled WGS sequence"/>
</dbReference>
<comment type="caution">
    <text evidence="1">The sequence shown here is derived from an EMBL/GenBank/DDBJ whole genome shotgun (WGS) entry which is preliminary data.</text>
</comment>
<accession>A0ABW4JEN7</accession>
<sequence length="210" mass="24433">MTTWTVREHLTGDLDEDFTSLDVARQVAKALSKHIYQLIEVVDTETHEVVLMYVDGKEYLENKPVQLGFDIGLPEDTAKQLGRSIWEDLESRNRLVRKLRKQLSLSVHEQKQLDVTELAVAERLEQLSSVLTETEYKCCYYKYFQYGDPNVELNYCDRQIRRYVGQALKKTGQTAHIEKWKTLGIKSVTDIRANEFVELDEENQVSITPM</sequence>
<name>A0ABW4JEN7_9BACL</name>
<evidence type="ECO:0000313" key="1">
    <source>
        <dbReference type="EMBL" id="MFD1674849.1"/>
    </source>
</evidence>
<dbReference type="RefSeq" id="WP_377942723.1">
    <property type="nucleotide sequence ID" value="NZ_JBHUCX010000023.1"/>
</dbReference>